<reference evidence="3 4" key="1">
    <citation type="journal article" date="2016" name="Nat. Commun.">
        <title>Thousands of microbial genomes shed light on interconnected biogeochemical processes in an aquifer system.</title>
        <authorList>
            <person name="Anantharaman K."/>
            <person name="Brown C.T."/>
            <person name="Hug L.A."/>
            <person name="Sharon I."/>
            <person name="Castelle C.J."/>
            <person name="Probst A.J."/>
            <person name="Thomas B.C."/>
            <person name="Singh A."/>
            <person name="Wilkins M.J."/>
            <person name="Karaoz U."/>
            <person name="Brodie E.L."/>
            <person name="Williams K.H."/>
            <person name="Hubbard S.S."/>
            <person name="Banfield J.F."/>
        </authorList>
    </citation>
    <scope>NUCLEOTIDE SEQUENCE [LARGE SCALE GENOMIC DNA]</scope>
</reference>
<evidence type="ECO:0000259" key="2">
    <source>
        <dbReference type="Pfam" id="PF01458"/>
    </source>
</evidence>
<comment type="caution">
    <text evidence="3">The sequence shown here is derived from an EMBL/GenBank/DDBJ whole genome shotgun (WGS) entry which is preliminary data.</text>
</comment>
<dbReference type="Proteomes" id="UP000177486">
    <property type="component" value="Unassembled WGS sequence"/>
</dbReference>
<dbReference type="Pfam" id="PF01458">
    <property type="entry name" value="SUFBD_core"/>
    <property type="match status" value="1"/>
</dbReference>
<dbReference type="EMBL" id="MHMQ01000032">
    <property type="protein sequence ID" value="OGZ29766.1"/>
    <property type="molecule type" value="Genomic_DNA"/>
</dbReference>
<dbReference type="PANTHER" id="PTHR30508">
    <property type="entry name" value="FES CLUSTER ASSEMBLY PROTEIN SUF"/>
    <property type="match status" value="1"/>
</dbReference>
<dbReference type="AlphaFoldDB" id="A0A1G2EVD5"/>
<dbReference type="InterPro" id="IPR037284">
    <property type="entry name" value="SUF_FeS_clus_asmbl_SufBD_sf"/>
</dbReference>
<protein>
    <recommendedName>
        <fullName evidence="2">SUF system FeS cluster assembly SufBD core domain-containing protein</fullName>
    </recommendedName>
</protein>
<evidence type="ECO:0000313" key="3">
    <source>
        <dbReference type="EMBL" id="OGZ29766.1"/>
    </source>
</evidence>
<proteinExistence type="inferred from homology"/>
<dbReference type="GO" id="GO:0016226">
    <property type="term" value="P:iron-sulfur cluster assembly"/>
    <property type="evidence" value="ECO:0007669"/>
    <property type="project" value="InterPro"/>
</dbReference>
<dbReference type="PANTHER" id="PTHR30508:SF1">
    <property type="entry name" value="UPF0051 PROTEIN ABCI8, CHLOROPLASTIC-RELATED"/>
    <property type="match status" value="1"/>
</dbReference>
<feature type="domain" description="SUF system FeS cluster assembly SufBD core" evidence="2">
    <location>
        <begin position="46"/>
        <end position="173"/>
    </location>
</feature>
<comment type="similarity">
    <text evidence="1">Belongs to the iron-sulfur cluster assembly SufBD family.</text>
</comment>
<dbReference type="InterPro" id="IPR055346">
    <property type="entry name" value="Fe-S_cluster_assembly_SufBD"/>
</dbReference>
<dbReference type="InterPro" id="IPR000825">
    <property type="entry name" value="SUF_FeS_clus_asmbl_SufBD_core"/>
</dbReference>
<sequence length="197" mass="21632">MEIIDLNSDIEKKISLVQNEEKFFVWLLGSGGNFDGNFVFDLDAEARLTNIFLFSANDADDFRVNISVRHLGENSFSNTFIYGLGCGAAKSSVLAKARIDKGAKHSSAWIEGRALLFGDSQCRIDPLLEVETSEVERAGHAAAVSKVSDEELFYMASRGVAKLEAEKLKSEGFLFSPLLKSGVGFKEAREIVKSLII</sequence>
<name>A0A1G2EVD5_9BACT</name>
<dbReference type="SUPFAM" id="SSF101960">
    <property type="entry name" value="Stabilizer of iron transporter SufD"/>
    <property type="match status" value="1"/>
</dbReference>
<evidence type="ECO:0000256" key="1">
    <source>
        <dbReference type="ARBA" id="ARBA00043967"/>
    </source>
</evidence>
<gene>
    <name evidence="3" type="ORF">A2931_00505</name>
</gene>
<accession>A0A1G2EVD5</accession>
<organism evidence="3 4">
    <name type="scientific">Candidatus Niyogibacteria bacterium RIFCSPLOWO2_01_FULL_45_48</name>
    <dbReference type="NCBI Taxonomy" id="1801724"/>
    <lineage>
        <taxon>Bacteria</taxon>
        <taxon>Candidatus Niyogiibacteriota</taxon>
    </lineage>
</organism>
<evidence type="ECO:0000313" key="4">
    <source>
        <dbReference type="Proteomes" id="UP000177486"/>
    </source>
</evidence>